<dbReference type="InterPro" id="IPR014001">
    <property type="entry name" value="Helicase_ATP-bd"/>
</dbReference>
<name>A0ABW5Q7Z8_9BACI</name>
<evidence type="ECO:0000259" key="5">
    <source>
        <dbReference type="PROSITE" id="PS51194"/>
    </source>
</evidence>
<evidence type="ECO:0000256" key="2">
    <source>
        <dbReference type="PROSITE-ProRule" id="PRU00325"/>
    </source>
</evidence>
<dbReference type="InterPro" id="IPR027417">
    <property type="entry name" value="P-loop_NTPase"/>
</dbReference>
<keyword evidence="2" id="KW-0479">Metal-binding</keyword>
<dbReference type="PROSITE" id="PS51194">
    <property type="entry name" value="HELICASE_CTER"/>
    <property type="match status" value="1"/>
</dbReference>
<dbReference type="SMART" id="SM00490">
    <property type="entry name" value="HELICc"/>
    <property type="match status" value="1"/>
</dbReference>
<dbReference type="InterPro" id="IPR000330">
    <property type="entry name" value="SNF2_N"/>
</dbReference>
<keyword evidence="1" id="KW-0378">Hydrolase</keyword>
<dbReference type="InterPro" id="IPR001650">
    <property type="entry name" value="Helicase_C-like"/>
</dbReference>
<dbReference type="PANTHER" id="PTHR10799">
    <property type="entry name" value="SNF2/RAD54 HELICASE FAMILY"/>
    <property type="match status" value="1"/>
</dbReference>
<dbReference type="Proteomes" id="UP001597452">
    <property type="component" value="Unassembled WGS sequence"/>
</dbReference>
<dbReference type="Pfam" id="PF00271">
    <property type="entry name" value="Helicase_C"/>
    <property type="match status" value="1"/>
</dbReference>
<dbReference type="EMBL" id="JBHUMZ010000013">
    <property type="protein sequence ID" value="MFD2638087.1"/>
    <property type="molecule type" value="Genomic_DNA"/>
</dbReference>
<dbReference type="CDD" id="cd18793">
    <property type="entry name" value="SF2_C_SNF"/>
    <property type="match status" value="1"/>
</dbReference>
<evidence type="ECO:0000259" key="4">
    <source>
        <dbReference type="PROSITE" id="PS51192"/>
    </source>
</evidence>
<dbReference type="SMART" id="SM00487">
    <property type="entry name" value="DEXDc"/>
    <property type="match status" value="1"/>
</dbReference>
<feature type="domain" description="SWIM-type" evidence="3">
    <location>
        <begin position="50"/>
        <end position="87"/>
    </location>
</feature>
<dbReference type="InterPro" id="IPR038718">
    <property type="entry name" value="SNF2-like_sf"/>
</dbReference>
<keyword evidence="2" id="KW-0862">Zinc</keyword>
<protein>
    <submittedName>
        <fullName evidence="6">SNF2 helicase associated domain-containing protein</fullName>
    </submittedName>
</protein>
<sequence length="1071" mass="123467">MITKSEIKNRFQKRMYSRGQNYFKRNAVKNLKFVPESNSWMATVNGSEPYLVHINLESDDYSHHCSCPAHDTFGECKHVVAVLFKIAEKSSDEQETKKASQKDQLIQTLFGNSRPSQEIDHSSMLIDAFTDSLKSNNQMSQNLDVLETEFTLILDRKLWLGYQFSIEMKVGVGRTYVVKNLKRFIESVMNQDEHMFTPNFSYQPDQHMFTSYDDQIIKILIDIYKNDEFYDSRFSQGSSSKGMVIPPAFADQLLPLLAESGAEFKDELRNYSYFECAHDIVPFDFQLNESSQGYELNLSLMPHANYIKNYDLIQVNNSLFKLNDQQKEVVDRSFKHIQGLDKIHIQPHQIDTFISQVLPNLEQIGQVELSEKVSESMVKPTLKTTMHLDWDGLRLTAQVRYNYHNISIDPMKPSNSHQPKDKILVRDHAKEQQVMRFIEHAGFKYNGDELYLNSELEIFSFLYEQLPVVEDEVDVYLTQAVKNLLFDEIDYPTINVDYDSNQNYLEVNFDIGDIDHEEISQLLQSVVERKRYYRLPNGSFVPLQDESLTQMTHLLNDLNLKPKDVENGSVQLPSYRGLQLEDAVSQGMKKKYNEAFQQLIDDIKSPSQATTPLPDTLDADLRDYQKTGFQWLSSLSRYGFGGILADDMGLGKTLQSIAFLLSQREKYPDSMPALVVSPASLVYNWQAEFEKFAPTMQVQIISGTAGERKQLLEQLQDVDVLITSYPLLRQDSEQYEELQFSTLILDEAQAIKNHLTKQAKAVRSIRAKERFALSGTPIENSLDELWSIFDVILPKFFPNKKEFKNLSEDQISSMSRPFILRRVKQDVLKELPDKIESVQYSDLTKQQKELYLGYLDKIKNETADALSEGLQKNRMKILAGLTRLRQLCCHPSLFIEGYDGESGKMNQLLDMVDSARENGHRILIFSQFASMLKIMKKEFEEEGRDVFYLDGQTPSKERVEKVNRFNDGEKEIFLISLKAGGTGLNLTGADTVILYDLWWNPAVEEQAAGRAHRIGQKNVVQVHRLITKGTIEEKIYSLQQRKRELIENVIKPGETMFSSLNEDEIRELLSI</sequence>
<comment type="caution">
    <text evidence="6">The sequence shown here is derived from an EMBL/GenBank/DDBJ whole genome shotgun (WGS) entry which is preliminary data.</text>
</comment>
<gene>
    <name evidence="6" type="ORF">ACFSW4_04295</name>
</gene>
<evidence type="ECO:0000259" key="3">
    <source>
        <dbReference type="PROSITE" id="PS50966"/>
    </source>
</evidence>
<organism evidence="6 7">
    <name type="scientific">Piscibacillus salipiscarius</name>
    <dbReference type="NCBI Taxonomy" id="299480"/>
    <lineage>
        <taxon>Bacteria</taxon>
        <taxon>Bacillati</taxon>
        <taxon>Bacillota</taxon>
        <taxon>Bacilli</taxon>
        <taxon>Bacillales</taxon>
        <taxon>Bacillaceae</taxon>
        <taxon>Piscibacillus</taxon>
    </lineage>
</organism>
<dbReference type="CDD" id="cd18012">
    <property type="entry name" value="DEXQc_arch_SWI2_SNF2"/>
    <property type="match status" value="1"/>
</dbReference>
<keyword evidence="2" id="KW-0863">Zinc-finger</keyword>
<accession>A0ABW5Q7Z8</accession>
<evidence type="ECO:0000313" key="6">
    <source>
        <dbReference type="EMBL" id="MFD2638087.1"/>
    </source>
</evidence>
<feature type="domain" description="Helicase ATP-binding" evidence="4">
    <location>
        <begin position="633"/>
        <end position="795"/>
    </location>
</feature>
<reference evidence="7" key="1">
    <citation type="journal article" date="2019" name="Int. J. Syst. Evol. Microbiol.">
        <title>The Global Catalogue of Microorganisms (GCM) 10K type strain sequencing project: providing services to taxonomists for standard genome sequencing and annotation.</title>
        <authorList>
            <consortium name="The Broad Institute Genomics Platform"/>
            <consortium name="The Broad Institute Genome Sequencing Center for Infectious Disease"/>
            <person name="Wu L."/>
            <person name="Ma J."/>
        </authorList>
    </citation>
    <scope>NUCLEOTIDE SEQUENCE [LARGE SCALE GENOMIC DNA]</scope>
    <source>
        <strain evidence="7">TISTR 1571</strain>
    </source>
</reference>
<dbReference type="PROSITE" id="PS51192">
    <property type="entry name" value="HELICASE_ATP_BIND_1"/>
    <property type="match status" value="1"/>
</dbReference>
<dbReference type="PROSITE" id="PS50966">
    <property type="entry name" value="ZF_SWIM"/>
    <property type="match status" value="1"/>
</dbReference>
<dbReference type="Pfam" id="PF00176">
    <property type="entry name" value="SNF2-rel_dom"/>
    <property type="match status" value="1"/>
</dbReference>
<evidence type="ECO:0000256" key="1">
    <source>
        <dbReference type="ARBA" id="ARBA00022801"/>
    </source>
</evidence>
<evidence type="ECO:0000313" key="7">
    <source>
        <dbReference type="Proteomes" id="UP001597452"/>
    </source>
</evidence>
<keyword evidence="7" id="KW-1185">Reference proteome</keyword>
<feature type="domain" description="Helicase C-terminal" evidence="5">
    <location>
        <begin position="904"/>
        <end position="1064"/>
    </location>
</feature>
<dbReference type="RefSeq" id="WP_377327662.1">
    <property type="nucleotide sequence ID" value="NZ_JBHUMZ010000013.1"/>
</dbReference>
<dbReference type="Pfam" id="PF08455">
    <property type="entry name" value="SNF2_assoc"/>
    <property type="match status" value="1"/>
</dbReference>
<dbReference type="SUPFAM" id="SSF52540">
    <property type="entry name" value="P-loop containing nucleoside triphosphate hydrolases"/>
    <property type="match status" value="2"/>
</dbReference>
<dbReference type="Gene3D" id="3.40.50.300">
    <property type="entry name" value="P-loop containing nucleotide triphosphate hydrolases"/>
    <property type="match status" value="1"/>
</dbReference>
<dbReference type="InterPro" id="IPR049730">
    <property type="entry name" value="SNF2/RAD54-like_C"/>
</dbReference>
<proteinExistence type="predicted"/>
<dbReference type="InterPro" id="IPR007527">
    <property type="entry name" value="Znf_SWIM"/>
</dbReference>
<dbReference type="Gene3D" id="3.40.50.10810">
    <property type="entry name" value="Tandem AAA-ATPase domain"/>
    <property type="match status" value="1"/>
</dbReference>
<dbReference type="InterPro" id="IPR013663">
    <property type="entry name" value="Helicase_SWF/SNF/SWI_bac"/>
</dbReference>